<feature type="compositionally biased region" description="Acidic residues" evidence="2">
    <location>
        <begin position="30"/>
        <end position="58"/>
    </location>
</feature>
<feature type="coiled-coil region" evidence="1">
    <location>
        <begin position="394"/>
        <end position="442"/>
    </location>
</feature>
<dbReference type="InterPro" id="IPR048325">
    <property type="entry name" value="ZSWIM3_N"/>
</dbReference>
<dbReference type="Proteomes" id="UP000271974">
    <property type="component" value="Unassembled WGS sequence"/>
</dbReference>
<dbReference type="OrthoDB" id="6105425at2759"/>
<gene>
    <name evidence="4" type="ORF">EGW08_011128</name>
</gene>
<proteinExistence type="predicted"/>
<name>A0A433THN5_ELYCH</name>
<keyword evidence="5" id="KW-1185">Reference proteome</keyword>
<dbReference type="PANTHER" id="PTHR37558:SF1">
    <property type="entry name" value="HTH CENPB-TYPE DOMAIN-CONTAINING PROTEIN"/>
    <property type="match status" value="1"/>
</dbReference>
<sequence length="473" mass="54172">MTEAGQEAETEMEQMEQMEDHAGDQVAGNDETENQELNEDENDANGEENEQDGIEETEGVNGVDSGDGVDTTAEFLKIFQGKTEFTSWEEFNTLFEEFQRETGSAFKPKSATSIEFANERRVRDIIPAHFVYQTVKMVCQNYGTPTPVARDGSTRKPRKYVGLGCEAMVHLRYKGGTLNIVSCNLEHKNHALFSGNEVIRKVRSFSFTDDIDHLMAKVVLEHNPFSHWNSEKEWMALAADLQSRDDRMKTVTVRVVKKRIRFLIDRYMANSNGKAPLPDDEMGIILYELAKAKQDAMDNITKVPKKPGARKRGRPRKYPRPESEEDEELEAMFDADDSATYSPDEKRSKKMVSTTSYVPSGPPPIKDIAVFLRYMERKDDNDRRLKQDDIDLRRGELELHKKELELQRERFEFERLERQAHLDLLKAQLEVLTSQRTQQQQQQKLVLADPKGDGSGVTEYTIVVNNDQAFATQ</sequence>
<evidence type="ECO:0000313" key="4">
    <source>
        <dbReference type="EMBL" id="RUS81088.1"/>
    </source>
</evidence>
<dbReference type="EMBL" id="RQTK01000355">
    <property type="protein sequence ID" value="RUS81088.1"/>
    <property type="molecule type" value="Genomic_DNA"/>
</dbReference>
<comment type="caution">
    <text evidence="4">The sequence shown here is derived from an EMBL/GenBank/DDBJ whole genome shotgun (WGS) entry which is preliminary data.</text>
</comment>
<dbReference type="STRING" id="188477.A0A433THN5"/>
<feature type="compositionally biased region" description="Acidic residues" evidence="2">
    <location>
        <begin position="1"/>
        <end position="17"/>
    </location>
</feature>
<feature type="region of interest" description="Disordered" evidence="2">
    <location>
        <begin position="298"/>
        <end position="359"/>
    </location>
</feature>
<evidence type="ECO:0000256" key="2">
    <source>
        <dbReference type="SAM" id="MobiDB-lite"/>
    </source>
</evidence>
<dbReference type="Pfam" id="PF21599">
    <property type="entry name" value="ZSWIM3_N"/>
    <property type="match status" value="1"/>
</dbReference>
<dbReference type="AlphaFoldDB" id="A0A433THN5"/>
<feature type="compositionally biased region" description="Low complexity" evidence="2">
    <location>
        <begin position="59"/>
        <end position="68"/>
    </location>
</feature>
<evidence type="ECO:0000256" key="1">
    <source>
        <dbReference type="SAM" id="Coils"/>
    </source>
</evidence>
<reference evidence="4 5" key="1">
    <citation type="submission" date="2019-01" db="EMBL/GenBank/DDBJ databases">
        <title>A draft genome assembly of the solar-powered sea slug Elysia chlorotica.</title>
        <authorList>
            <person name="Cai H."/>
            <person name="Li Q."/>
            <person name="Fang X."/>
            <person name="Li J."/>
            <person name="Curtis N.E."/>
            <person name="Altenburger A."/>
            <person name="Shibata T."/>
            <person name="Feng M."/>
            <person name="Maeda T."/>
            <person name="Schwartz J.A."/>
            <person name="Shigenobu S."/>
            <person name="Lundholm N."/>
            <person name="Nishiyama T."/>
            <person name="Yang H."/>
            <person name="Hasebe M."/>
            <person name="Li S."/>
            <person name="Pierce S.K."/>
            <person name="Wang J."/>
        </authorList>
    </citation>
    <scope>NUCLEOTIDE SEQUENCE [LARGE SCALE GENOMIC DNA]</scope>
    <source>
        <strain evidence="4">EC2010</strain>
        <tissue evidence="4">Whole organism of an adult</tissue>
    </source>
</reference>
<dbReference type="PANTHER" id="PTHR37558">
    <property type="entry name" value="HTH CENPB-TYPE DOMAIN-CONTAINING PROTEIN"/>
    <property type="match status" value="1"/>
</dbReference>
<organism evidence="4 5">
    <name type="scientific">Elysia chlorotica</name>
    <name type="common">Eastern emerald elysia</name>
    <name type="synonym">Sea slug</name>
    <dbReference type="NCBI Taxonomy" id="188477"/>
    <lineage>
        <taxon>Eukaryota</taxon>
        <taxon>Metazoa</taxon>
        <taxon>Spiralia</taxon>
        <taxon>Lophotrochozoa</taxon>
        <taxon>Mollusca</taxon>
        <taxon>Gastropoda</taxon>
        <taxon>Heterobranchia</taxon>
        <taxon>Euthyneura</taxon>
        <taxon>Panpulmonata</taxon>
        <taxon>Sacoglossa</taxon>
        <taxon>Placobranchoidea</taxon>
        <taxon>Plakobranchidae</taxon>
        <taxon>Elysia</taxon>
    </lineage>
</organism>
<feature type="region of interest" description="Disordered" evidence="2">
    <location>
        <begin position="1"/>
        <end position="68"/>
    </location>
</feature>
<feature type="domain" description="ZSWIM3 N-terminal" evidence="3">
    <location>
        <begin position="83"/>
        <end position="188"/>
    </location>
</feature>
<protein>
    <recommendedName>
        <fullName evidence="3">ZSWIM3 N-terminal domain-containing protein</fullName>
    </recommendedName>
</protein>
<evidence type="ECO:0000259" key="3">
    <source>
        <dbReference type="Pfam" id="PF21599"/>
    </source>
</evidence>
<evidence type="ECO:0000313" key="5">
    <source>
        <dbReference type="Proteomes" id="UP000271974"/>
    </source>
</evidence>
<keyword evidence="1" id="KW-0175">Coiled coil</keyword>
<feature type="compositionally biased region" description="Basic residues" evidence="2">
    <location>
        <begin position="303"/>
        <end position="318"/>
    </location>
</feature>
<accession>A0A433THN5</accession>
<feature type="compositionally biased region" description="Acidic residues" evidence="2">
    <location>
        <begin position="323"/>
        <end position="337"/>
    </location>
</feature>